<dbReference type="Proteomes" id="UP000554235">
    <property type="component" value="Unassembled WGS sequence"/>
</dbReference>
<dbReference type="InterPro" id="IPR012132">
    <property type="entry name" value="GMC_OxRdtase"/>
</dbReference>
<dbReference type="GO" id="GO:0016614">
    <property type="term" value="F:oxidoreductase activity, acting on CH-OH group of donors"/>
    <property type="evidence" value="ECO:0007669"/>
    <property type="project" value="InterPro"/>
</dbReference>
<dbReference type="Pfam" id="PF05199">
    <property type="entry name" value="GMC_oxred_C"/>
    <property type="match status" value="1"/>
</dbReference>
<evidence type="ECO:0000313" key="4">
    <source>
        <dbReference type="EMBL" id="KAF4467488.1"/>
    </source>
</evidence>
<feature type="binding site" evidence="2">
    <location>
        <begin position="539"/>
        <end position="540"/>
    </location>
    <ligand>
        <name>FAD</name>
        <dbReference type="ChEBI" id="CHEBI:57692"/>
    </ligand>
</feature>
<dbReference type="OrthoDB" id="269227at2759"/>
<evidence type="ECO:0000313" key="5">
    <source>
        <dbReference type="Proteomes" id="UP000554235"/>
    </source>
</evidence>
<dbReference type="EMBL" id="JAADYS010000739">
    <property type="protein sequence ID" value="KAF4467488.1"/>
    <property type="molecule type" value="Genomic_DNA"/>
</dbReference>
<dbReference type="PANTHER" id="PTHR11552">
    <property type="entry name" value="GLUCOSE-METHANOL-CHOLINE GMC OXIDOREDUCTASE"/>
    <property type="match status" value="1"/>
</dbReference>
<comment type="similarity">
    <text evidence="1">Belongs to the GMC oxidoreductase family.</text>
</comment>
<dbReference type="AlphaFoldDB" id="A0A8H4LH17"/>
<dbReference type="Pfam" id="PF00732">
    <property type="entry name" value="GMC_oxred_N"/>
    <property type="match status" value="1"/>
</dbReference>
<comment type="cofactor">
    <cofactor evidence="2">
        <name>FAD</name>
        <dbReference type="ChEBI" id="CHEBI:57692"/>
    </cofactor>
</comment>
<gene>
    <name evidence="4" type="ORF">FALBO_5625</name>
</gene>
<evidence type="ECO:0000256" key="2">
    <source>
        <dbReference type="PIRSR" id="PIRSR000137-2"/>
    </source>
</evidence>
<accession>A0A8H4LH17</accession>
<dbReference type="Gene3D" id="3.50.50.60">
    <property type="entry name" value="FAD/NAD(P)-binding domain"/>
    <property type="match status" value="1"/>
</dbReference>
<dbReference type="InterPro" id="IPR000172">
    <property type="entry name" value="GMC_OxRdtase_N"/>
</dbReference>
<dbReference type="InterPro" id="IPR036188">
    <property type="entry name" value="FAD/NAD-bd_sf"/>
</dbReference>
<dbReference type="SUPFAM" id="SSF51905">
    <property type="entry name" value="FAD/NAD(P)-binding domain"/>
    <property type="match status" value="1"/>
</dbReference>
<dbReference type="SUPFAM" id="SSF54373">
    <property type="entry name" value="FAD-linked reductases, C-terminal domain"/>
    <property type="match status" value="1"/>
</dbReference>
<dbReference type="InterPro" id="IPR007867">
    <property type="entry name" value="GMC_OxRtase_C"/>
</dbReference>
<name>A0A8H4LH17_9HYPO</name>
<dbReference type="PROSITE" id="PS00624">
    <property type="entry name" value="GMC_OXRED_2"/>
    <property type="match status" value="1"/>
</dbReference>
<organism evidence="4 5">
    <name type="scientific">Fusarium albosuccineum</name>
    <dbReference type="NCBI Taxonomy" id="1237068"/>
    <lineage>
        <taxon>Eukaryota</taxon>
        <taxon>Fungi</taxon>
        <taxon>Dikarya</taxon>
        <taxon>Ascomycota</taxon>
        <taxon>Pezizomycotina</taxon>
        <taxon>Sordariomycetes</taxon>
        <taxon>Hypocreomycetidae</taxon>
        <taxon>Hypocreales</taxon>
        <taxon>Nectriaceae</taxon>
        <taxon>Fusarium</taxon>
        <taxon>Fusarium decemcellulare species complex</taxon>
    </lineage>
</organism>
<keyword evidence="2" id="KW-0274">FAD</keyword>
<proteinExistence type="inferred from homology"/>
<protein>
    <submittedName>
        <fullName evidence="4">Alcohol oxidase</fullName>
    </submittedName>
</protein>
<reference evidence="4 5" key="1">
    <citation type="submission" date="2020-01" db="EMBL/GenBank/DDBJ databases">
        <title>Identification and distribution of gene clusters putatively required for synthesis of sphingolipid metabolism inhibitors in phylogenetically diverse species of the filamentous fungus Fusarium.</title>
        <authorList>
            <person name="Kim H.-S."/>
            <person name="Busman M."/>
            <person name="Brown D.W."/>
            <person name="Divon H."/>
            <person name="Uhlig S."/>
            <person name="Proctor R.H."/>
        </authorList>
    </citation>
    <scope>NUCLEOTIDE SEQUENCE [LARGE SCALE GENOMIC DNA]</scope>
    <source>
        <strain evidence="4 5">NRRL 20459</strain>
    </source>
</reference>
<dbReference type="GO" id="GO:0050660">
    <property type="term" value="F:flavin adenine dinucleotide binding"/>
    <property type="evidence" value="ECO:0007669"/>
    <property type="project" value="InterPro"/>
</dbReference>
<comment type="caution">
    <text evidence="4">The sequence shown here is derived from an EMBL/GenBank/DDBJ whole genome shotgun (WGS) entry which is preliminary data.</text>
</comment>
<feature type="binding site" evidence="2">
    <location>
        <position position="239"/>
    </location>
    <ligand>
        <name>FAD</name>
        <dbReference type="ChEBI" id="CHEBI:57692"/>
    </ligand>
</feature>
<keyword evidence="5" id="KW-1185">Reference proteome</keyword>
<sequence>MGGVYNHIPDGLNEVDVIIAGGGTAGCVVASRLSDAGPNLSILVVERGRDNWNDPTVTNPLFFMENILELPEPNPRMMYYKGQKEPNIADRAMVVPAGSILGGGSSINMLTYTRAQREDLDGWNMRGWSTDDLLPYMKKFETYHGPGSPETHGSNGPLHISNGSFGPTGLQDQFIKAAAKLGFRESVDLQDLDSNQAVQRNLRFISPDGIRQDAAHAYLHPRLQGGKHPNLHVLVEHDVKRVLFDGKRAAGVEVHGNPQFQNSTEVRTIKARKMVVVSAGTLGTPLLLERSGVGDKEVLERASVNVVADVPGVGKELQDHNTMVVSYYTSLGPNETYDDLLNGKATFQQFLEHKSKMLGWNAAEITSKVRPTDEEIDVLLGTNARKAWDRDFKNISNKPVATISTANGFIAQIPEADKDERFLSTGSFLLYPYARGHIHVSGEDLKDEIDLRTGILTDPDDFDVSMAMWLYKKQREIVRRLDVYRGEWAPIHPPFEAGSEAVCKKRNEPLPPDVKDIRYTDADNAVLKKWVQEHLAQNWHAIGTCKMASTDNGGVVDERLSVYSVESLKIADLSVVPVNLAANTANMAFTIGEKAGDIFADELKGHE</sequence>
<evidence type="ECO:0000256" key="1">
    <source>
        <dbReference type="ARBA" id="ARBA00010790"/>
    </source>
</evidence>
<dbReference type="PIRSF" id="PIRSF000137">
    <property type="entry name" value="Alcohol_oxidase"/>
    <property type="match status" value="1"/>
</dbReference>
<dbReference type="PANTHER" id="PTHR11552:SF78">
    <property type="entry name" value="GLUCOSE-METHANOL-CHOLINE OXIDOREDUCTASE N-TERMINAL DOMAIN-CONTAINING PROTEIN"/>
    <property type="match status" value="1"/>
</dbReference>
<dbReference type="Gene3D" id="3.30.560.10">
    <property type="entry name" value="Glucose Oxidase, domain 3"/>
    <property type="match status" value="1"/>
</dbReference>
<feature type="domain" description="Glucose-methanol-choline oxidoreductase N-terminal" evidence="3">
    <location>
        <begin position="280"/>
        <end position="294"/>
    </location>
</feature>
<keyword evidence="2" id="KW-0285">Flavoprotein</keyword>
<evidence type="ECO:0000259" key="3">
    <source>
        <dbReference type="PROSITE" id="PS00624"/>
    </source>
</evidence>